<dbReference type="EMBL" id="JANPWB010000014">
    <property type="protein sequence ID" value="KAJ1100585.1"/>
    <property type="molecule type" value="Genomic_DNA"/>
</dbReference>
<feature type="compositionally biased region" description="Polar residues" evidence="1">
    <location>
        <begin position="108"/>
        <end position="117"/>
    </location>
</feature>
<feature type="compositionally biased region" description="Basic and acidic residues" evidence="1">
    <location>
        <begin position="63"/>
        <end position="87"/>
    </location>
</feature>
<dbReference type="AlphaFoldDB" id="A0AAV7MCS3"/>
<feature type="compositionally biased region" description="Acidic residues" evidence="1">
    <location>
        <begin position="46"/>
        <end position="57"/>
    </location>
</feature>
<dbReference type="InterPro" id="IPR040219">
    <property type="entry name" value="KIAA1143-like"/>
</dbReference>
<reference evidence="3" key="1">
    <citation type="journal article" date="2022" name="bioRxiv">
        <title>Sequencing and chromosome-scale assembly of the giantPleurodeles waltlgenome.</title>
        <authorList>
            <person name="Brown T."/>
            <person name="Elewa A."/>
            <person name="Iarovenko S."/>
            <person name="Subramanian E."/>
            <person name="Araus A.J."/>
            <person name="Petzold A."/>
            <person name="Susuki M."/>
            <person name="Suzuki K.-i.T."/>
            <person name="Hayashi T."/>
            <person name="Toyoda A."/>
            <person name="Oliveira C."/>
            <person name="Osipova E."/>
            <person name="Leigh N.D."/>
            <person name="Simon A."/>
            <person name="Yun M.H."/>
        </authorList>
    </citation>
    <scope>NUCLEOTIDE SEQUENCE</scope>
    <source>
        <strain evidence="3">20211129_DDA</strain>
        <tissue evidence="3">Liver</tissue>
    </source>
</reference>
<dbReference type="InterPro" id="IPR027911">
    <property type="entry name" value="DUF4604"/>
</dbReference>
<gene>
    <name evidence="3" type="ORF">NDU88_005666</name>
</gene>
<protein>
    <recommendedName>
        <fullName evidence="2">DUF4604 domain-containing protein</fullName>
    </recommendedName>
</protein>
<dbReference type="Pfam" id="PF15377">
    <property type="entry name" value="DUF4604"/>
    <property type="match status" value="1"/>
</dbReference>
<evidence type="ECO:0000256" key="1">
    <source>
        <dbReference type="SAM" id="MobiDB-lite"/>
    </source>
</evidence>
<keyword evidence="4" id="KW-1185">Reference proteome</keyword>
<proteinExistence type="predicted"/>
<evidence type="ECO:0000259" key="2">
    <source>
        <dbReference type="Pfam" id="PF15377"/>
    </source>
</evidence>
<feature type="compositionally biased region" description="Polar residues" evidence="1">
    <location>
        <begin position="135"/>
        <end position="148"/>
    </location>
</feature>
<dbReference type="PANTHER" id="PTHR31195:SF2">
    <property type="entry name" value="GEO02494P1"/>
    <property type="match status" value="1"/>
</dbReference>
<evidence type="ECO:0000313" key="3">
    <source>
        <dbReference type="EMBL" id="KAJ1100585.1"/>
    </source>
</evidence>
<evidence type="ECO:0000313" key="4">
    <source>
        <dbReference type="Proteomes" id="UP001066276"/>
    </source>
</evidence>
<name>A0AAV7MCS3_PLEWA</name>
<feature type="region of interest" description="Disordered" evidence="1">
    <location>
        <begin position="22"/>
        <end position="157"/>
    </location>
</feature>
<feature type="domain" description="DUF4604" evidence="2">
    <location>
        <begin position="5"/>
        <end position="154"/>
    </location>
</feature>
<sequence length="157" mass="17712">MSKRNQVSYVHPAEPAFLTKFKKDVGFKEGPNVDTKRQELPAPGDFSDDSDKEDEEPQIVVLKEGDLNADEVKELKLQVKKDEKSDEGPVPPDGKIMFRKPVKRSTEEQSSGLSSFSNKKKKQDEKKAKRDLVAATSTQKQVRNSSLLSFDDEEDEI</sequence>
<organism evidence="3 4">
    <name type="scientific">Pleurodeles waltl</name>
    <name type="common">Iberian ribbed newt</name>
    <dbReference type="NCBI Taxonomy" id="8319"/>
    <lineage>
        <taxon>Eukaryota</taxon>
        <taxon>Metazoa</taxon>
        <taxon>Chordata</taxon>
        <taxon>Craniata</taxon>
        <taxon>Vertebrata</taxon>
        <taxon>Euteleostomi</taxon>
        <taxon>Amphibia</taxon>
        <taxon>Batrachia</taxon>
        <taxon>Caudata</taxon>
        <taxon>Salamandroidea</taxon>
        <taxon>Salamandridae</taxon>
        <taxon>Pleurodelinae</taxon>
        <taxon>Pleurodeles</taxon>
    </lineage>
</organism>
<dbReference type="PANTHER" id="PTHR31195">
    <property type="entry name" value="GEO02494P1"/>
    <property type="match status" value="1"/>
</dbReference>
<accession>A0AAV7MCS3</accession>
<feature type="compositionally biased region" description="Basic and acidic residues" evidence="1">
    <location>
        <begin position="122"/>
        <end position="132"/>
    </location>
</feature>
<comment type="caution">
    <text evidence="3">The sequence shown here is derived from an EMBL/GenBank/DDBJ whole genome shotgun (WGS) entry which is preliminary data.</text>
</comment>
<dbReference type="Proteomes" id="UP001066276">
    <property type="component" value="Chromosome 10"/>
</dbReference>